<comment type="subcellular location">
    <subcellularLocation>
        <location evidence="1">Secreted</location>
    </subcellularLocation>
</comment>
<organism evidence="5 6">
    <name type="scientific">Heterobasidion irregulare (strain TC 32-1)</name>
    <dbReference type="NCBI Taxonomy" id="747525"/>
    <lineage>
        <taxon>Eukaryota</taxon>
        <taxon>Fungi</taxon>
        <taxon>Dikarya</taxon>
        <taxon>Basidiomycota</taxon>
        <taxon>Agaricomycotina</taxon>
        <taxon>Agaricomycetes</taxon>
        <taxon>Russulales</taxon>
        <taxon>Bondarzewiaceae</taxon>
        <taxon>Heterobasidion</taxon>
        <taxon>Heterobasidion annosum species complex</taxon>
    </lineage>
</organism>
<keyword evidence="6" id="KW-1185">Reference proteome</keyword>
<dbReference type="EMBL" id="KI925461">
    <property type="protein sequence ID" value="ETW78999.1"/>
    <property type="molecule type" value="Genomic_DNA"/>
</dbReference>
<name>W4JZU2_HETIT</name>
<evidence type="ECO:0000313" key="5">
    <source>
        <dbReference type="EMBL" id="ETW78999.1"/>
    </source>
</evidence>
<dbReference type="SUPFAM" id="SSF101898">
    <property type="entry name" value="NHL repeat"/>
    <property type="match status" value="1"/>
</dbReference>
<dbReference type="KEGG" id="hir:HETIRDRAFT_420181"/>
<evidence type="ECO:0000256" key="2">
    <source>
        <dbReference type="ARBA" id="ARBA00009127"/>
    </source>
</evidence>
<gene>
    <name evidence="5" type="ORF">HETIRDRAFT_420181</name>
</gene>
<dbReference type="PANTHER" id="PTHR10009:SF18">
    <property type="entry name" value="PROTEIN YELLOW-LIKE PROTEIN"/>
    <property type="match status" value="1"/>
</dbReference>
<evidence type="ECO:0008006" key="7">
    <source>
        <dbReference type="Google" id="ProtNLM"/>
    </source>
</evidence>
<dbReference type="InterPro" id="IPR017996">
    <property type="entry name" value="MRJP/yellow-related"/>
</dbReference>
<dbReference type="InterPro" id="IPR011042">
    <property type="entry name" value="6-blade_b-propeller_TolB-like"/>
</dbReference>
<accession>W4JZU2</accession>
<evidence type="ECO:0000313" key="6">
    <source>
        <dbReference type="Proteomes" id="UP000030671"/>
    </source>
</evidence>
<dbReference type="Proteomes" id="UP000030671">
    <property type="component" value="Unassembled WGS sequence"/>
</dbReference>
<dbReference type="HOGENOM" id="CLU_031076_0_2_1"/>
<protein>
    <recommendedName>
        <fullName evidence="7">Major royal jelly protein</fullName>
    </recommendedName>
</protein>
<evidence type="ECO:0000256" key="4">
    <source>
        <dbReference type="SAM" id="SignalP"/>
    </source>
</evidence>
<reference evidence="5 6" key="1">
    <citation type="journal article" date="2012" name="New Phytol.">
        <title>Insight into trade-off between wood decay and parasitism from the genome of a fungal forest pathogen.</title>
        <authorList>
            <person name="Olson A."/>
            <person name="Aerts A."/>
            <person name="Asiegbu F."/>
            <person name="Belbahri L."/>
            <person name="Bouzid O."/>
            <person name="Broberg A."/>
            <person name="Canback B."/>
            <person name="Coutinho P.M."/>
            <person name="Cullen D."/>
            <person name="Dalman K."/>
            <person name="Deflorio G."/>
            <person name="van Diepen L.T."/>
            <person name="Dunand C."/>
            <person name="Duplessis S."/>
            <person name="Durling M."/>
            <person name="Gonthier P."/>
            <person name="Grimwood J."/>
            <person name="Fossdal C.G."/>
            <person name="Hansson D."/>
            <person name="Henrissat B."/>
            <person name="Hietala A."/>
            <person name="Himmelstrand K."/>
            <person name="Hoffmeister D."/>
            <person name="Hogberg N."/>
            <person name="James T.Y."/>
            <person name="Karlsson M."/>
            <person name="Kohler A."/>
            <person name="Kues U."/>
            <person name="Lee Y.H."/>
            <person name="Lin Y.C."/>
            <person name="Lind M."/>
            <person name="Lindquist E."/>
            <person name="Lombard V."/>
            <person name="Lucas S."/>
            <person name="Lunden K."/>
            <person name="Morin E."/>
            <person name="Murat C."/>
            <person name="Park J."/>
            <person name="Raffaello T."/>
            <person name="Rouze P."/>
            <person name="Salamov A."/>
            <person name="Schmutz J."/>
            <person name="Solheim H."/>
            <person name="Stahlberg J."/>
            <person name="Velez H."/>
            <person name="de Vries R.P."/>
            <person name="Wiebenga A."/>
            <person name="Woodward S."/>
            <person name="Yakovlev I."/>
            <person name="Garbelotto M."/>
            <person name="Martin F."/>
            <person name="Grigoriev I.V."/>
            <person name="Stenlid J."/>
        </authorList>
    </citation>
    <scope>NUCLEOTIDE SEQUENCE [LARGE SCALE GENOMIC DNA]</scope>
    <source>
        <strain evidence="5 6">TC 32-1</strain>
    </source>
</reference>
<evidence type="ECO:0000256" key="1">
    <source>
        <dbReference type="ARBA" id="ARBA00004613"/>
    </source>
</evidence>
<dbReference type="Pfam" id="PF03022">
    <property type="entry name" value="MRJP"/>
    <property type="match status" value="1"/>
</dbReference>
<dbReference type="OrthoDB" id="7776143at2759"/>
<dbReference type="AlphaFoldDB" id="W4JZU2"/>
<feature type="chain" id="PRO_5004843997" description="Major royal jelly protein" evidence="4">
    <location>
        <begin position="19"/>
        <end position="430"/>
    </location>
</feature>
<keyword evidence="4" id="KW-0732">Signal</keyword>
<comment type="similarity">
    <text evidence="2">Belongs to the major royal jelly protein family.</text>
</comment>
<feature type="signal peptide" evidence="4">
    <location>
        <begin position="1"/>
        <end position="18"/>
    </location>
</feature>
<dbReference type="GeneID" id="20673634"/>
<proteinExistence type="inferred from homology"/>
<dbReference type="eggNOG" id="ENOG502QS0T">
    <property type="taxonomic scope" value="Eukaryota"/>
</dbReference>
<keyword evidence="3" id="KW-0964">Secreted</keyword>
<dbReference type="PANTHER" id="PTHR10009">
    <property type="entry name" value="PROTEIN YELLOW-RELATED"/>
    <property type="match status" value="1"/>
</dbReference>
<dbReference type="GO" id="GO:0005576">
    <property type="term" value="C:extracellular region"/>
    <property type="evidence" value="ECO:0007669"/>
    <property type="project" value="UniProtKB-SubCell"/>
</dbReference>
<sequence>MRAAILLSLSTLLLSVLASGSIRGTFETGALAFNPYGPFQVFGNASIGPELTVEHLFLDQWPTGVGVSSTGKIYATFPTDVNSTNSKFSLGIITSNTTEAAFPSVEVNQPPTGFLSSTDPSHFGSSDSDHLISVQSVVVDALDRVWALDSGRPLLNAQSLLGSEGGPKLVAFDQNGTKLATFVLPVGVAFPDSYLNDVRFDLRTSTLPAGKGVAYIADSSNEGRNGIIVVDLGTGKAWRHLDSVALTRADDNFRSSYDGRPLQPVTPSGIFTRITTGADGIALSNDGEFLYFTPLASRRLYRVPTSLLLVQPGPVHPNAAIAAIAGTQFIGELPSHANGLETDANGLIYISAPEHNAITILHPDTGLLETLVKDPRIQWPDTLSVATNNRLYFTSNQLFLQPSLNNGTDYRVPPFGMFSVPIGAGNVQLV</sequence>
<dbReference type="RefSeq" id="XP_009549277.1">
    <property type="nucleotide sequence ID" value="XM_009550982.1"/>
</dbReference>
<dbReference type="InParanoid" id="W4JZU2"/>
<evidence type="ECO:0000256" key="3">
    <source>
        <dbReference type="ARBA" id="ARBA00022525"/>
    </source>
</evidence>
<dbReference type="Gene3D" id="2.120.10.30">
    <property type="entry name" value="TolB, C-terminal domain"/>
    <property type="match status" value="1"/>
</dbReference>